<dbReference type="PANTHER" id="PTHR31315">
    <property type="entry name" value="PROTEIN SIP5"/>
    <property type="match status" value="1"/>
</dbReference>
<dbReference type="GO" id="GO:0008270">
    <property type="term" value="F:zinc ion binding"/>
    <property type="evidence" value="ECO:0007669"/>
    <property type="project" value="UniProtKB-KW"/>
</dbReference>
<dbReference type="PANTHER" id="PTHR31315:SF1">
    <property type="entry name" value="PROTEIN SIP5"/>
    <property type="match status" value="1"/>
</dbReference>
<proteinExistence type="predicted"/>
<keyword evidence="1" id="KW-0862">Zinc</keyword>
<gene>
    <name evidence="4" type="ORF">KFE25_002837</name>
</gene>
<dbReference type="EMBL" id="JAGTXO010000010">
    <property type="protein sequence ID" value="KAG8465530.1"/>
    <property type="molecule type" value="Genomic_DNA"/>
</dbReference>
<dbReference type="Proteomes" id="UP000751190">
    <property type="component" value="Unassembled WGS sequence"/>
</dbReference>
<evidence type="ECO:0000313" key="5">
    <source>
        <dbReference type="Proteomes" id="UP000751190"/>
    </source>
</evidence>
<dbReference type="InterPro" id="IPR001841">
    <property type="entry name" value="Znf_RING"/>
</dbReference>
<comment type="caution">
    <text evidence="4">The sequence shown here is derived from an EMBL/GenBank/DDBJ whole genome shotgun (WGS) entry which is preliminary data.</text>
</comment>
<dbReference type="InterPro" id="IPR039301">
    <property type="entry name" value="Sip5/DA2"/>
</dbReference>
<protein>
    <recommendedName>
        <fullName evidence="3">RING-type domain-containing protein</fullName>
    </recommendedName>
</protein>
<reference evidence="4" key="1">
    <citation type="submission" date="2021-05" db="EMBL/GenBank/DDBJ databases">
        <title>The genome of the haptophyte Pavlova lutheri (Diacronema luteri, Pavlovales) - a model for lipid biosynthesis in eukaryotic algae.</title>
        <authorList>
            <person name="Hulatt C.J."/>
            <person name="Posewitz M.C."/>
        </authorList>
    </citation>
    <scope>NUCLEOTIDE SEQUENCE</scope>
    <source>
        <strain evidence="4">NIVA-4/92</strain>
    </source>
</reference>
<evidence type="ECO:0000256" key="1">
    <source>
        <dbReference type="PROSITE-ProRule" id="PRU00175"/>
    </source>
</evidence>
<sequence length="444" mass="46164">MGNNVQRQQREPPDAQMARARGVYPTCAWDEARVRRLINDRRLAPFQVGSEDGGDEAEECPICMYCYPLINRTTCCRKAICTECYLQVAPEKTAASTSCPFCKAHRLSIVFLGPRSDAERSAERARREELVAAQIRMLQNYLSEQTTPGAVEALASAHDDGDGAARTPDAARPVGESDGSGRARTASSASRRVSTVSSASVSPRMLTPLPSPELLASSPRAAALLASAELASVLPAAFSSAPRAPPIRLSTPSADHENYAARWERAQAEQLEVARDSRRANELLPRPPAVAPPPRTLEGLVGSAALAGSMAGWSHAEAADVEQLMLLEAIRLSLQAADADGGGGSHAGAQPQPADPHATAGLPDEGQPGAPTDVREHASGAGELGPEARDVPTSSADASRGARAADAHDGSLAPLLDTLVTGEADGAAGARQAVPSAHAAGATP</sequence>
<evidence type="ECO:0000313" key="4">
    <source>
        <dbReference type="EMBL" id="KAG8465530.1"/>
    </source>
</evidence>
<feature type="region of interest" description="Disordered" evidence="2">
    <location>
        <begin position="157"/>
        <end position="207"/>
    </location>
</feature>
<dbReference type="GO" id="GO:0005737">
    <property type="term" value="C:cytoplasm"/>
    <property type="evidence" value="ECO:0007669"/>
    <property type="project" value="TreeGrafter"/>
</dbReference>
<evidence type="ECO:0000259" key="3">
    <source>
        <dbReference type="PROSITE" id="PS50089"/>
    </source>
</evidence>
<evidence type="ECO:0000256" key="2">
    <source>
        <dbReference type="SAM" id="MobiDB-lite"/>
    </source>
</evidence>
<dbReference type="AlphaFoldDB" id="A0A8J6CD68"/>
<name>A0A8J6CD68_DIALT</name>
<organism evidence="4 5">
    <name type="scientific">Diacronema lutheri</name>
    <name type="common">Unicellular marine alga</name>
    <name type="synonym">Monochrysis lutheri</name>
    <dbReference type="NCBI Taxonomy" id="2081491"/>
    <lineage>
        <taxon>Eukaryota</taxon>
        <taxon>Haptista</taxon>
        <taxon>Haptophyta</taxon>
        <taxon>Pavlovophyceae</taxon>
        <taxon>Pavlovales</taxon>
        <taxon>Pavlovaceae</taxon>
        <taxon>Diacronema</taxon>
    </lineage>
</organism>
<keyword evidence="1" id="KW-0479">Metal-binding</keyword>
<accession>A0A8J6CD68</accession>
<keyword evidence="5" id="KW-1185">Reference proteome</keyword>
<feature type="compositionally biased region" description="Low complexity" evidence="2">
    <location>
        <begin position="180"/>
        <end position="202"/>
    </location>
</feature>
<keyword evidence="1" id="KW-0863">Zinc-finger</keyword>
<dbReference type="OrthoDB" id="21471at2759"/>
<feature type="region of interest" description="Disordered" evidence="2">
    <location>
        <begin position="338"/>
        <end position="412"/>
    </location>
</feature>
<dbReference type="PROSITE" id="PS50089">
    <property type="entry name" value="ZF_RING_2"/>
    <property type="match status" value="1"/>
</dbReference>
<feature type="domain" description="RING-type" evidence="3">
    <location>
        <begin position="60"/>
        <end position="103"/>
    </location>
</feature>